<evidence type="ECO:0000313" key="9">
    <source>
        <dbReference type="Proteomes" id="UP000663981"/>
    </source>
</evidence>
<comment type="similarity">
    <text evidence="6">Belongs to the phosphofructokinase type A (PFKA) family. PPi-dependent PFK group II subfamily. Clade 'B2' sub-subfamily.</text>
</comment>
<sequence>MRKFNVLVGQSGGPTSVINASLLGLVEQALRKENIETIYGTPFGVEGILNGKLIKLNDKLPGLRKAAKQPGAILGTSRYPLAEEEYGTIINHLEKRNINIFCYIGGNGSSRTVLALHRYAQSMGKDIHFVHIPKTIDNDLMGTDHCPGYGSAAKFLSHSIQLIARDITSLKIKPRVEMIEVMGGNKGWLPATSALFKHKESDFPDLVYLPEYPVDGDSFLSEVESALFDKQRSILVVIPDHLKVKNLPENSLVKNDSIRGNRAGVSSQLAQHIHINLGVEARVTVPNQLFRITPGLTSRIDFVEAHCVGEKAIDFALLGYSGGMVSIERVSSDSYLSTFKWMNLHDLAGLEKNFSQHYWDIENHVPTQDFIDYVYPLIDEERPNLVFQLEG</sequence>
<dbReference type="NCBIfam" id="NF010675">
    <property type="entry name" value="PRK14072.1"/>
    <property type="match status" value="1"/>
</dbReference>
<keyword evidence="3 6" id="KW-0479">Metal-binding</keyword>
<gene>
    <name evidence="6" type="primary">pfp</name>
    <name evidence="8" type="ORF">I7822_28075</name>
</gene>
<dbReference type="InterPro" id="IPR050929">
    <property type="entry name" value="PFKA"/>
</dbReference>
<comment type="pathway">
    <text evidence="6">Carbohydrate degradation; glycolysis; D-glyceraldehyde 3-phosphate and glycerone phosphate from D-glucose: step 3/4.</text>
</comment>
<dbReference type="GO" id="GO:0047334">
    <property type="term" value="F:diphosphate-fructose-6-phosphate 1-phosphotransferase activity"/>
    <property type="evidence" value="ECO:0007669"/>
    <property type="project" value="UniProtKB-EC"/>
</dbReference>
<evidence type="ECO:0000256" key="2">
    <source>
        <dbReference type="ARBA" id="ARBA00022679"/>
    </source>
</evidence>
<dbReference type="Pfam" id="PF00365">
    <property type="entry name" value="PFK"/>
    <property type="match status" value="1"/>
</dbReference>
<evidence type="ECO:0000313" key="8">
    <source>
        <dbReference type="EMBL" id="MBO1515475.1"/>
    </source>
</evidence>
<comment type="cofactor">
    <cofactor evidence="1 6">
        <name>Mg(2+)</name>
        <dbReference type="ChEBI" id="CHEBI:18420"/>
    </cofactor>
</comment>
<accession>A0ABS3NB17</accession>
<evidence type="ECO:0000256" key="3">
    <source>
        <dbReference type="ARBA" id="ARBA00022723"/>
    </source>
</evidence>
<feature type="active site" description="Proton acceptor" evidence="6">
    <location>
        <position position="137"/>
    </location>
</feature>
<comment type="activity regulation">
    <text evidence="6">Non-allosteric.</text>
</comment>
<dbReference type="PANTHER" id="PTHR45770">
    <property type="entry name" value="ATP-DEPENDENT 6-PHOSPHOFRUCTOKINASE 1"/>
    <property type="match status" value="1"/>
</dbReference>
<dbReference type="InterPro" id="IPR011404">
    <property type="entry name" value="PPi-PFK"/>
</dbReference>
<dbReference type="EMBL" id="JAGDEL010000039">
    <property type="protein sequence ID" value="MBO1515475.1"/>
    <property type="molecule type" value="Genomic_DNA"/>
</dbReference>
<evidence type="ECO:0000256" key="5">
    <source>
        <dbReference type="ARBA" id="ARBA00022842"/>
    </source>
</evidence>
<keyword evidence="6" id="KW-0324">Glycolysis</keyword>
<reference evidence="8 9" key="1">
    <citation type="submission" date="2021-03" db="EMBL/GenBank/DDBJ databases">
        <title>Whole genome sequence of Metabacillus bambusae BG109.</title>
        <authorList>
            <person name="Jeong J.W."/>
        </authorList>
    </citation>
    <scope>NUCLEOTIDE SEQUENCE [LARGE SCALE GENOMIC DNA]</scope>
    <source>
        <strain evidence="8 9">BG109</strain>
    </source>
</reference>
<dbReference type="HAMAP" id="MF_01978">
    <property type="entry name" value="Phosphofructokinase_II_B2"/>
    <property type="match status" value="1"/>
</dbReference>
<protein>
    <recommendedName>
        <fullName evidence="6">Pyrophosphate--fructose 6-phosphate 1-phosphotransferase</fullName>
        <ecNumber evidence="6">2.7.1.90</ecNumber>
    </recommendedName>
    <alternativeName>
        <fullName evidence="6">6-phosphofructokinase, pyrophosphate dependent</fullName>
    </alternativeName>
    <alternativeName>
        <fullName evidence="6">PPi-dependent phosphofructokinase</fullName>
        <shortName evidence="6">PPi-PFK</shortName>
    </alternativeName>
    <alternativeName>
        <fullName evidence="6">Pyrophosphate-dependent 6-phosphofructose-1-kinase</fullName>
    </alternativeName>
</protein>
<dbReference type="RefSeq" id="WP_207982333.1">
    <property type="nucleotide sequence ID" value="NZ_JAGDEL010000039.1"/>
</dbReference>
<dbReference type="Gene3D" id="3.40.50.460">
    <property type="entry name" value="Phosphofructokinase domain"/>
    <property type="match status" value="1"/>
</dbReference>
<feature type="binding site" evidence="6">
    <location>
        <position position="107"/>
    </location>
    <ligand>
        <name>Mg(2+)</name>
        <dbReference type="ChEBI" id="CHEBI:18420"/>
        <note>catalytic</note>
    </ligand>
</feature>
<evidence type="ECO:0000256" key="6">
    <source>
        <dbReference type="HAMAP-Rule" id="MF_01978"/>
    </source>
</evidence>
<keyword evidence="9" id="KW-1185">Reference proteome</keyword>
<keyword evidence="2 6" id="KW-0808">Transferase</keyword>
<dbReference type="InterPro" id="IPR022953">
    <property type="entry name" value="ATP_PFK"/>
</dbReference>
<dbReference type="Gene3D" id="3.40.50.450">
    <property type="match status" value="1"/>
</dbReference>
<dbReference type="PIRSF" id="PIRSF036483">
    <property type="entry name" value="PFK_XF0274"/>
    <property type="match status" value="1"/>
</dbReference>
<name>A0ABS3NB17_9BACI</name>
<comment type="catalytic activity">
    <reaction evidence="6">
        <text>beta-D-fructose 6-phosphate + diphosphate = beta-D-fructose 1,6-bisphosphate + phosphate + H(+)</text>
        <dbReference type="Rhea" id="RHEA:13613"/>
        <dbReference type="ChEBI" id="CHEBI:15378"/>
        <dbReference type="ChEBI" id="CHEBI:32966"/>
        <dbReference type="ChEBI" id="CHEBI:33019"/>
        <dbReference type="ChEBI" id="CHEBI:43474"/>
        <dbReference type="ChEBI" id="CHEBI:57634"/>
        <dbReference type="EC" id="2.7.1.90"/>
    </reaction>
</comment>
<keyword evidence="6" id="KW-0963">Cytoplasm</keyword>
<dbReference type="InterPro" id="IPR035966">
    <property type="entry name" value="PKF_sf"/>
</dbReference>
<evidence type="ECO:0000256" key="4">
    <source>
        <dbReference type="ARBA" id="ARBA00022777"/>
    </source>
</evidence>
<evidence type="ECO:0000259" key="7">
    <source>
        <dbReference type="Pfam" id="PF00365"/>
    </source>
</evidence>
<comment type="caution">
    <text evidence="8">The sequence shown here is derived from an EMBL/GenBank/DDBJ whole genome shotgun (WGS) entry which is preliminary data.</text>
</comment>
<feature type="domain" description="Phosphofructokinase" evidence="7">
    <location>
        <begin position="6"/>
        <end position="315"/>
    </location>
</feature>
<dbReference type="Proteomes" id="UP000663981">
    <property type="component" value="Unassembled WGS sequence"/>
</dbReference>
<proteinExistence type="inferred from homology"/>
<comment type="subunit">
    <text evidence="6">Homodimer.</text>
</comment>
<keyword evidence="5 6" id="KW-0460">Magnesium</keyword>
<dbReference type="PRINTS" id="PR00476">
    <property type="entry name" value="PHFRCTKINASE"/>
</dbReference>
<dbReference type="SUPFAM" id="SSF53784">
    <property type="entry name" value="Phosphofructokinase"/>
    <property type="match status" value="1"/>
</dbReference>
<dbReference type="InterPro" id="IPR000023">
    <property type="entry name" value="Phosphofructokinase_dom"/>
</dbReference>
<comment type="subcellular location">
    <subcellularLocation>
        <location evidence="6">Cytoplasm</location>
    </subcellularLocation>
</comment>
<organism evidence="8 9">
    <name type="scientific">Metabacillus bambusae</name>
    <dbReference type="NCBI Taxonomy" id="2795218"/>
    <lineage>
        <taxon>Bacteria</taxon>
        <taxon>Bacillati</taxon>
        <taxon>Bacillota</taxon>
        <taxon>Bacilli</taxon>
        <taxon>Bacillales</taxon>
        <taxon>Bacillaceae</taxon>
        <taxon>Metabacillus</taxon>
    </lineage>
</organism>
<keyword evidence="4 6" id="KW-0418">Kinase</keyword>
<comment type="caution">
    <text evidence="6">Lacks conserved residue(s) required for the propagation of feature annotation.</text>
</comment>
<feature type="binding site" evidence="6">
    <location>
        <begin position="135"/>
        <end position="137"/>
    </location>
    <ligand>
        <name>substrate</name>
    </ligand>
</feature>
<feature type="binding site" evidence="6">
    <location>
        <position position="13"/>
    </location>
    <ligand>
        <name>diphosphate</name>
        <dbReference type="ChEBI" id="CHEBI:33019"/>
    </ligand>
</feature>
<feature type="site" description="Important for catalytic activity; stabilizes the transition state when the phosphoryl donor is PPi" evidence="6">
    <location>
        <position position="134"/>
    </location>
</feature>
<comment type="function">
    <text evidence="6">Catalyzes the phosphorylation of D-fructose 6-phosphate, the first committing step of glycolysis. Uses inorganic phosphate (PPi) as phosphoryl donor instead of ATP like common ATP-dependent phosphofructokinases (ATP-PFKs), which renders the reaction reversible, and can thus function both in glycolysis and gluconeogenesis. Consistently, PPi-PFK can replace the enzymes of both the forward (ATP-PFK) and reverse (fructose-bisphosphatase (FBPase)) reactions.</text>
</comment>
<evidence type="ECO:0000256" key="1">
    <source>
        <dbReference type="ARBA" id="ARBA00001946"/>
    </source>
</evidence>
<dbReference type="EC" id="2.7.1.90" evidence="6"/>